<dbReference type="OrthoDB" id="10589619at2759"/>
<evidence type="ECO:0000313" key="2">
    <source>
        <dbReference type="Proteomes" id="UP000008983"/>
    </source>
</evidence>
<dbReference type="InParanoid" id="G0QPQ6"/>
<organism evidence="1 2">
    <name type="scientific">Ichthyophthirius multifiliis</name>
    <name type="common">White spot disease agent</name>
    <name type="synonym">Ich</name>
    <dbReference type="NCBI Taxonomy" id="5932"/>
    <lineage>
        <taxon>Eukaryota</taxon>
        <taxon>Sar</taxon>
        <taxon>Alveolata</taxon>
        <taxon>Ciliophora</taxon>
        <taxon>Intramacronucleata</taxon>
        <taxon>Oligohymenophorea</taxon>
        <taxon>Hymenostomatida</taxon>
        <taxon>Ophryoglenina</taxon>
        <taxon>Ichthyophthirius</taxon>
    </lineage>
</organism>
<reference evidence="1 2" key="1">
    <citation type="submission" date="2011-07" db="EMBL/GenBank/DDBJ databases">
        <authorList>
            <person name="Coyne R."/>
            <person name="Brami D."/>
            <person name="Johnson J."/>
            <person name="Hostetler J."/>
            <person name="Hannick L."/>
            <person name="Clark T."/>
            <person name="Cassidy-Hanley D."/>
            <person name="Inman J."/>
        </authorList>
    </citation>
    <scope>NUCLEOTIDE SEQUENCE [LARGE SCALE GENOMIC DNA]</scope>
    <source>
        <strain evidence="1 2">G5</strain>
    </source>
</reference>
<evidence type="ECO:0000313" key="1">
    <source>
        <dbReference type="EMBL" id="EGR32771.1"/>
    </source>
</evidence>
<dbReference type="AlphaFoldDB" id="G0QPQ6"/>
<dbReference type="EMBL" id="GL983575">
    <property type="protein sequence ID" value="EGR32771.1"/>
    <property type="molecule type" value="Genomic_DNA"/>
</dbReference>
<proteinExistence type="predicted"/>
<dbReference type="RefSeq" id="XP_004036757.1">
    <property type="nucleotide sequence ID" value="XM_004036709.1"/>
</dbReference>
<dbReference type="STRING" id="857967.G0QPQ6"/>
<accession>G0QPQ6</accession>
<gene>
    <name evidence="1" type="ORF">IMG5_070430</name>
</gene>
<sequence>MQGLKLFKKKRQTFLLYFLQNINIEIKTPFIIKHWLRSQTTGMKKKKDKKPKNLLKRNVKEGSPVEEEYIVEFLQDIQQRLDIFSDVKNLIQYLIYYDLLSEAEELNREMKLYGEEVNTKVKSLKQIIFEEQNIQLYEIYPHIKEFDKNNMKAFDIFLCNFDHVL</sequence>
<dbReference type="GeneID" id="14908938"/>
<keyword evidence="2" id="KW-1185">Reference proteome</keyword>
<protein>
    <submittedName>
        <fullName evidence="1">Uncharacterized protein</fullName>
    </submittedName>
</protein>
<dbReference type="Proteomes" id="UP000008983">
    <property type="component" value="Unassembled WGS sequence"/>
</dbReference>
<name>G0QPQ6_ICHMU</name>